<accession>A0A2P2KFZ9</accession>
<reference evidence="4" key="1">
    <citation type="submission" date="2018-02" db="EMBL/GenBank/DDBJ databases">
        <title>Rhizophora mucronata_Transcriptome.</title>
        <authorList>
            <person name="Meera S.P."/>
            <person name="Sreeshan A."/>
            <person name="Augustine A."/>
        </authorList>
    </citation>
    <scope>NUCLEOTIDE SEQUENCE</scope>
    <source>
        <tissue evidence="4">Leaf</tissue>
    </source>
</reference>
<dbReference type="Pfam" id="PF17172">
    <property type="entry name" value="GST_N_4"/>
    <property type="match status" value="1"/>
</dbReference>
<protein>
    <submittedName>
        <fullName evidence="4">Mitochondrial outer membrane import complex protein METAXIN</fullName>
    </submittedName>
</protein>
<dbReference type="InterPro" id="IPR012336">
    <property type="entry name" value="Thioredoxin-like_fold"/>
</dbReference>
<dbReference type="PANTHER" id="PTHR12289:SF41">
    <property type="entry name" value="FAILED AXON CONNECTIONS-RELATED"/>
    <property type="match status" value="1"/>
</dbReference>
<evidence type="ECO:0000259" key="3">
    <source>
        <dbReference type="Pfam" id="PF17172"/>
    </source>
</evidence>
<dbReference type="EMBL" id="GGEC01024159">
    <property type="protein sequence ID" value="MBX04643.1"/>
    <property type="molecule type" value="Transcribed_RNA"/>
</dbReference>
<evidence type="ECO:0000259" key="2">
    <source>
        <dbReference type="Pfam" id="PF17171"/>
    </source>
</evidence>
<feature type="compositionally biased region" description="Low complexity" evidence="1">
    <location>
        <begin position="238"/>
        <end position="254"/>
    </location>
</feature>
<feature type="domain" description="Thioredoxin-like fold" evidence="3">
    <location>
        <begin position="24"/>
        <end position="117"/>
    </location>
</feature>
<proteinExistence type="predicted"/>
<feature type="domain" description="Metaxin glutathione S-transferase" evidence="2">
    <location>
        <begin position="168"/>
        <end position="229"/>
    </location>
</feature>
<dbReference type="InterPro" id="IPR033468">
    <property type="entry name" value="Metaxin_GST"/>
</dbReference>
<dbReference type="GO" id="GO:0005741">
    <property type="term" value="C:mitochondrial outer membrane"/>
    <property type="evidence" value="ECO:0007669"/>
    <property type="project" value="TreeGrafter"/>
</dbReference>
<dbReference type="Pfam" id="PF17171">
    <property type="entry name" value="GST_C_6"/>
    <property type="match status" value="1"/>
</dbReference>
<evidence type="ECO:0000313" key="4">
    <source>
        <dbReference type="EMBL" id="MBX04643.1"/>
    </source>
</evidence>
<sequence>MEQTQEDYTLVARKPNFGLPTACPICLPVYIYLKFARFPFRLDFNSTYPDSDQIPYVESGTYVAYNNEGGGVIQRLKEDGIIDLDSEFQSVPEWISMKAMVSSWLADAIMYELWLGTDGSSAHKIYYSDLPWIIGKALFVKQVYGVKQRLGITKENAEKREEEIYNRAKIAFGALSNRLGEQNFLFDRPSSLDASLLAHVLFTLNALPETSVLRSTLLEFSNMSRYAEKLKTEFLEASSSSSSYPQTQSDFSSSSRRKGPSNSS</sequence>
<organism evidence="4">
    <name type="scientific">Rhizophora mucronata</name>
    <name type="common">Asiatic mangrove</name>
    <dbReference type="NCBI Taxonomy" id="61149"/>
    <lineage>
        <taxon>Eukaryota</taxon>
        <taxon>Viridiplantae</taxon>
        <taxon>Streptophyta</taxon>
        <taxon>Embryophyta</taxon>
        <taxon>Tracheophyta</taxon>
        <taxon>Spermatophyta</taxon>
        <taxon>Magnoliopsida</taxon>
        <taxon>eudicotyledons</taxon>
        <taxon>Gunneridae</taxon>
        <taxon>Pentapetalae</taxon>
        <taxon>rosids</taxon>
        <taxon>fabids</taxon>
        <taxon>Malpighiales</taxon>
        <taxon>Rhizophoraceae</taxon>
        <taxon>Rhizophora</taxon>
    </lineage>
</organism>
<dbReference type="GO" id="GO:0006626">
    <property type="term" value="P:protein targeting to mitochondrion"/>
    <property type="evidence" value="ECO:0007669"/>
    <property type="project" value="TreeGrafter"/>
</dbReference>
<dbReference type="InterPro" id="IPR050931">
    <property type="entry name" value="Mito_Protein_Transport_Metaxin"/>
</dbReference>
<dbReference type="CDD" id="cd03193">
    <property type="entry name" value="GST_C_Metaxin"/>
    <property type="match status" value="1"/>
</dbReference>
<feature type="region of interest" description="Disordered" evidence="1">
    <location>
        <begin position="235"/>
        <end position="264"/>
    </location>
</feature>
<evidence type="ECO:0000256" key="1">
    <source>
        <dbReference type="SAM" id="MobiDB-lite"/>
    </source>
</evidence>
<dbReference type="AlphaFoldDB" id="A0A2P2KFZ9"/>
<name>A0A2P2KFZ9_RHIMU</name>
<feature type="compositionally biased region" description="Basic residues" evidence="1">
    <location>
        <begin position="255"/>
        <end position="264"/>
    </location>
</feature>
<dbReference type="PANTHER" id="PTHR12289">
    <property type="entry name" value="METAXIN RELATED"/>
    <property type="match status" value="1"/>
</dbReference>